<feature type="compositionally biased region" description="Basic and acidic residues" evidence="1">
    <location>
        <begin position="292"/>
        <end position="314"/>
    </location>
</feature>
<keyword evidence="2" id="KW-1133">Transmembrane helix</keyword>
<feature type="compositionally biased region" description="Basic residues" evidence="1">
    <location>
        <begin position="2022"/>
        <end position="2036"/>
    </location>
</feature>
<feature type="region of interest" description="Disordered" evidence="1">
    <location>
        <begin position="1596"/>
        <end position="1618"/>
    </location>
</feature>
<keyword evidence="4" id="KW-1185">Reference proteome</keyword>
<name>A0A0D9QLW5_PLAFR</name>
<feature type="compositionally biased region" description="Basic and acidic residues" evidence="1">
    <location>
        <begin position="3212"/>
        <end position="3226"/>
    </location>
</feature>
<feature type="compositionally biased region" description="Polar residues" evidence="1">
    <location>
        <begin position="1597"/>
        <end position="1607"/>
    </location>
</feature>
<feature type="compositionally biased region" description="Basic and acidic residues" evidence="1">
    <location>
        <begin position="2854"/>
        <end position="2869"/>
    </location>
</feature>
<dbReference type="OrthoDB" id="372593at2759"/>
<feature type="compositionally biased region" description="Basic and acidic residues" evidence="1">
    <location>
        <begin position="1541"/>
        <end position="1560"/>
    </location>
</feature>
<feature type="transmembrane region" description="Helical" evidence="2">
    <location>
        <begin position="1688"/>
        <end position="1714"/>
    </location>
</feature>
<feature type="compositionally biased region" description="Basic residues" evidence="1">
    <location>
        <begin position="2116"/>
        <end position="2129"/>
    </location>
</feature>
<feature type="region of interest" description="Disordered" evidence="1">
    <location>
        <begin position="1971"/>
        <end position="2047"/>
    </location>
</feature>
<evidence type="ECO:0000313" key="4">
    <source>
        <dbReference type="Proteomes" id="UP000054561"/>
    </source>
</evidence>
<feature type="compositionally biased region" description="Basic residues" evidence="1">
    <location>
        <begin position="3227"/>
        <end position="3238"/>
    </location>
</feature>
<feature type="region of interest" description="Disordered" evidence="1">
    <location>
        <begin position="277"/>
        <end position="314"/>
    </location>
</feature>
<sequence length="3238" mass="372726">MENVCKEKGKEELLTIDIILTKYKQYVNGAIRNEELRRYIERFMFQYNCLDECEKKLMEVIKRCENFECKKFQAQYLFITNILKEICHMELIPIIYNEILEERKAKSEASYLSRDYYIEAENQKDAEENFKAICERVYKKYILVFIKQLYYSSNLPSHLLNNLTSALSCMCILISKYDTFRDPNEKFSELIYRIFWNYFSQSFHFQHENYISLEENDDDNEDGYDTSSSYYSELLNEDTCFPYNNVHNICSDRRRKNSTNELGSATAPVTVSLAAERETSNVQRRKKRRARKNIEKSKDAKRESCANEQVGEHLKKEEDPFFAGHLPPAADTACGIQRQGDMQHGGHDTVRGVNSAEGCRPVESCAHGEIENGRNDQASAMEMSETYAKVNKRLHAHSGHKEKKNIKRDSEGMELGNSSTLLNAKCTRSREHSVVHSRDNDNISSNNTQEFHTGQDVDELIGGERKDADGAPSICPPVHWGHEGVEKLAKVYDDKGGIARRGLARGNTVRHRGGYTGGYANGNVRGYTSEYPNDQPAGIHSERLTEATTQRRDSCLSEQDLNHENIMFVNVLLNVYVNLFNTRSKKNLLFYHDNQVAYNEFLLDNVEIVIDQMKNMLNKIRNNLNESIIYFLKLKFLILLFLIKIAKRNSKGGNAGKSTEKLKKQIETVLGGDNQQVIGRGAYMNMNSDSYAIGHNYANGHGYDNTCGSYYGGSGSQNYHGNLNDFQNGYPNTQESDFFSMWKRNEFAEGSKIFVDPLSNSSVINSVHTASARSSICGVRSTCGYMAGYDRGINNALQESVMSGSLYTNGHSATYADGSNSTPTIDNNINDNSIDLSNFGENLSGDYNCSMMSRKPESDYMGGRNEYSGAFKAITGGSQDDVISPRRYATSCGSQYGVLNVTKDGSARGAIHLSKDSRRSSSKDGLIKDKIYNNVNTNNCNGSSDGAYSIPNYNRYGAYHVQNKEQIVSPGKAKKSEHNMENDPVSNHYSPGIFSNNDSATGMNDIFLSNMKNNLFSNMVVGNQEVDGVAPPGQSYPYHGNSFPFSSKNKAEMGVMWNCHGDVIDGEEGAQVVDVVEEEEEEERRKRKREIETEWEEELNAGNEYQMDYIILNRDFLRNSVKKSTYEIVRDMINNLYSNSLLEMMDILVKCVEMNFKDENLTLINRIFSCMLKGIKYCSALNKYKIYVFILSKIDKLIKSKRYEENNSTLNNYSCYFLLNLIFNLFKRDNNRKRRNIWYLLFEVHVNKMKRKKINMKMNMVKGDEPQGGMYPPHMHDVNDYIKKNKSKNGEVVTKMLISSLIKSNEMNKHLKMEPKKSNSISASENENDLMSLCDGKNFLINNIINFLLECCISKGCIVRFMSLRIFYMMTILFIEFIKNRSLSYEEKLLKNYILKSIYQNFFLCIFNILKEPETNIFIYMKFRNLCVSLLFICSKILSSTFLNEFYDKVISYNLFFVDYFYKYKEVVCLANKKGDHYDDSTLRSIYSMFLSNAKDLYLFAYLMLFRNCRNVMNLKILKGILKVSSEEVQVILQNLISQREGDGGGRQDKKDRRERKDRGGASSGAVSSAVSDDVIMLSVDATTDLTVDPEVEVQNGMPSEAQNGNGNPVDAKEPGSLRRRKESSKVELFRVKNLSMNDFLTKEMHIKLKIKEQNDEEKKKTAYKNLYFINIFYIAELKKLSTYDNNFIYYMFNCIFCFLNIYINRFTFFFYFIKNEGYHHNSYVYSDNSFNNNSSSNGKGNKDVEQLVLDMNEQKHVLEFILDMLTLLRNFLHIVNLMEENLINVNIESLVKKKTRGSELTNIRRLKRLVILELQKFYFIFVKLLKVLFLLNRINGYCITPFEFFFFKLIQSLDNELIGVHTKRQILKFLKYFSYKKKFKDTIISRINHFHSKLRSKRKKISDIFSKKECKRQELYLSSIRRHDDFASNPPYVDDRKGDVNGVSYGYDNSFKAQGEKDAEVEEPYGDALHRVKEPTGFPPMIKGEPTPKAQQLQEEQWKQTQQSQNPLLLPETANQNEKRKSTRKRSGNNGRRGKSNTNQGQSGTYNSEEGIAAVIEAMPIEKDPCAKNNGIREDGKTGNQGGNTTGDNVTTAEVDRALPNTCASEANAKTTASRSKRRKCSNMKKHGEKIDIDPSVVIVPEQLKEEEDKKKLDPTKYCKTECEVKVEQEEEVINPQSNTPEQETRRSRYGRKSGVNTKERNFSLLIEEEHEQNRKQRRMSRSKASSAGGRKGRNVVKKEAEVKVVGSIEAAGGVAVEGTAPASEFVGAIAGDPAKIATDGFYPEEAAAQRRDACDILVHGKIDTTMSKAEGGEQMLEYTNEKNMGLKIVLNCNSNMIAEMDRLNYFRKYSALNSYKDYKVEKFFYDNLELFLISMFIFEKSTKLNSTDLFLENFEKINEVIEFCKRHHIDRGIEKIVKHLFSYLCEIKSNKRYIQGMIKLITNTFSYIPGYKISDSPFFFISFCCLFKHSKKKHVNKIIIQNFIIICLNYIDTLKKRTYNRRRYRMWFKTLHNRRGEYAEQRMTEVGQNYNKFSASPVGGVGQNVVTGVEGTVDQGVAESVELPGLAATSTIAPTAVAAGVVDVRGLNDMMPVEGVVVKEQSCESLRSKKANNKRGTSRNSRSRRNTKKGEETAAKALTLDEGTADEALPQEGGDTNQVATATAEIVPTMDAQAMVNEGVVTEGASAKPTSVYYENNCKGSRRNSGNHRLSNAMSGVVPSDYIYPREALMFQRNKREEKEITDKLFLNLINMYINFMCSFYFYYLTFYEDNYNILKNMLFLGIDKVLQKKANKKLTSFFLSFIYILMCLLLKVKMKEEFILTLSKDKTKGQKKMRRSASRRSEKRECRKKVEHISGRSRNNESKISDLRGTGAAANNQREKEEDKKFVVNYLINLIDESKQGNVNQNGKKKFRKNIQQVLCKKNEEHMENYSFFPKRCFYKNKMDKHIEKVFHVKKKKKLVITSSLHLKENLKKLNNISVNFSYKFIFTLLSESLTFEKSNEWLISRVFKNDMKKDTNYAKYNFLDYIIYACFYTIFCKTQLIKMVKTNYQRVSPNTQNKKKNLGNIKMKSYIYNQKKYSTLQFYLAVEILNLIFNNLKYLPFSSIKLIIDIFLNKSFLTVWIDGKKEDTVNKFQRLFHNFFSDIFYLQSEKLTQLPYFMYQYQKSIFLVNLVINSVVCTKKKPVDNFLLLDILKHCFPRADFDNYNNSSDKKNEDKRAVERSQRMLRSKKVNLPS</sequence>
<gene>
    <name evidence="3" type="ORF">AK88_02372</name>
</gene>
<feature type="compositionally biased region" description="Basic residues" evidence="1">
    <location>
        <begin position="2610"/>
        <end position="2629"/>
    </location>
</feature>
<organism evidence="3 4">
    <name type="scientific">Plasmodium fragile</name>
    <dbReference type="NCBI Taxonomy" id="5857"/>
    <lineage>
        <taxon>Eukaryota</taxon>
        <taxon>Sar</taxon>
        <taxon>Alveolata</taxon>
        <taxon>Apicomplexa</taxon>
        <taxon>Aconoidasida</taxon>
        <taxon>Haemosporida</taxon>
        <taxon>Plasmodiidae</taxon>
        <taxon>Plasmodium</taxon>
        <taxon>Plasmodium (Plasmodium)</taxon>
    </lineage>
</organism>
<feature type="compositionally biased region" description="Basic residues" evidence="1">
    <location>
        <begin position="396"/>
        <end position="406"/>
    </location>
</feature>
<feature type="compositionally biased region" description="Basic and acidic residues" evidence="1">
    <location>
        <begin position="428"/>
        <end position="441"/>
    </location>
</feature>
<feature type="region of interest" description="Disordered" evidence="1">
    <location>
        <begin position="2107"/>
        <end position="2129"/>
    </location>
</feature>
<dbReference type="RefSeq" id="XP_012335426.1">
    <property type="nucleotide sequence ID" value="XM_012480003.1"/>
</dbReference>
<dbReference type="EMBL" id="KQ001667">
    <property type="protein sequence ID" value="KJP87938.1"/>
    <property type="molecule type" value="Genomic_DNA"/>
</dbReference>
<feature type="transmembrane region" description="Helical" evidence="2">
    <location>
        <begin position="2747"/>
        <end position="2766"/>
    </location>
</feature>
<feature type="transmembrane region" description="Helical" evidence="2">
    <location>
        <begin position="2797"/>
        <end position="2815"/>
    </location>
</feature>
<dbReference type="InterPro" id="IPR016024">
    <property type="entry name" value="ARM-type_fold"/>
</dbReference>
<feature type="region of interest" description="Disordered" evidence="1">
    <location>
        <begin position="2170"/>
        <end position="2237"/>
    </location>
</feature>
<feature type="region of interest" description="Disordered" evidence="1">
    <location>
        <begin position="2066"/>
        <end position="2091"/>
    </location>
</feature>
<feature type="region of interest" description="Disordered" evidence="1">
    <location>
        <begin position="2833"/>
        <end position="2883"/>
    </location>
</feature>
<evidence type="ECO:0000256" key="2">
    <source>
        <dbReference type="SAM" id="Phobius"/>
    </source>
</evidence>
<dbReference type="GeneID" id="24267686"/>
<feature type="compositionally biased region" description="Low complexity" evidence="1">
    <location>
        <begin position="1992"/>
        <end position="2006"/>
    </location>
</feature>
<dbReference type="SUPFAM" id="SSF48371">
    <property type="entry name" value="ARM repeat"/>
    <property type="match status" value="1"/>
</dbReference>
<evidence type="ECO:0000313" key="3">
    <source>
        <dbReference type="EMBL" id="KJP87938.1"/>
    </source>
</evidence>
<accession>A0A0D9QLW5</accession>
<dbReference type="OMA" id="YNCYFLL"/>
<feature type="region of interest" description="Disordered" evidence="1">
    <location>
        <begin position="1541"/>
        <end position="1568"/>
    </location>
</feature>
<reference evidence="3 4" key="1">
    <citation type="submission" date="2014-03" db="EMBL/GenBank/DDBJ databases">
        <title>The Genome Sequence of Plasmodium fragile nilgiri.</title>
        <authorList>
            <consortium name="The Broad Institute Genomics Platform"/>
            <consortium name="The Broad Institute Genome Sequencing Center for Infectious Disease"/>
            <person name="Neafsey D."/>
            <person name="Duraisingh M."/>
            <person name="Young S.K."/>
            <person name="Zeng Q."/>
            <person name="Gargeya S."/>
            <person name="Abouelleil A."/>
            <person name="Alvarado L."/>
            <person name="Chapman S.B."/>
            <person name="Gainer-Dewar J."/>
            <person name="Goldberg J."/>
            <person name="Griggs A."/>
            <person name="Gujja S."/>
            <person name="Hansen M."/>
            <person name="Howarth C."/>
            <person name="Imamovic A."/>
            <person name="Larimer J."/>
            <person name="Pearson M."/>
            <person name="Poon T.W."/>
            <person name="Priest M."/>
            <person name="Roberts A."/>
            <person name="Saif S."/>
            <person name="Shea T."/>
            <person name="Sykes S."/>
            <person name="Wortman J."/>
            <person name="Nusbaum C."/>
            <person name="Birren B."/>
        </authorList>
    </citation>
    <scope>NUCLEOTIDE SEQUENCE [LARGE SCALE GENOMIC DNA]</scope>
    <source>
        <strain evidence="4">nilgiri</strain>
    </source>
</reference>
<dbReference type="VEuPathDB" id="PlasmoDB:AK88_02372"/>
<proteinExistence type="predicted"/>
<feature type="region of interest" description="Disordered" evidence="1">
    <location>
        <begin position="3211"/>
        <end position="3238"/>
    </location>
</feature>
<feature type="region of interest" description="Disordered" evidence="1">
    <location>
        <begin position="2604"/>
        <end position="2657"/>
    </location>
</feature>
<dbReference type="Proteomes" id="UP000054561">
    <property type="component" value="Unassembled WGS sequence"/>
</dbReference>
<protein>
    <submittedName>
        <fullName evidence="3">Uncharacterized protein</fullName>
    </submittedName>
</protein>
<keyword evidence="2" id="KW-0812">Transmembrane</keyword>
<keyword evidence="2" id="KW-0472">Membrane</keyword>
<feature type="region of interest" description="Disordered" evidence="1">
    <location>
        <begin position="396"/>
        <end position="450"/>
    </location>
</feature>
<feature type="compositionally biased region" description="Basic and acidic residues" evidence="1">
    <location>
        <begin position="2066"/>
        <end position="2078"/>
    </location>
</feature>
<evidence type="ECO:0000256" key="1">
    <source>
        <dbReference type="SAM" id="MobiDB-lite"/>
    </source>
</evidence>